<dbReference type="AlphaFoldDB" id="A0A9P4NEY1"/>
<dbReference type="EMBL" id="MU007128">
    <property type="protein sequence ID" value="KAF2418450.1"/>
    <property type="molecule type" value="Genomic_DNA"/>
</dbReference>
<accession>A0A9P4NEY1</accession>
<evidence type="ECO:0000256" key="1">
    <source>
        <dbReference type="SAM" id="Phobius"/>
    </source>
</evidence>
<name>A0A9P4NEY1_9PEZI</name>
<evidence type="ECO:0000313" key="2">
    <source>
        <dbReference type="EMBL" id="KAF2418450.1"/>
    </source>
</evidence>
<keyword evidence="3" id="KW-1185">Reference proteome</keyword>
<evidence type="ECO:0000313" key="3">
    <source>
        <dbReference type="Proteomes" id="UP000800235"/>
    </source>
</evidence>
<protein>
    <submittedName>
        <fullName evidence="2">Uncharacterized protein</fullName>
    </submittedName>
</protein>
<comment type="caution">
    <text evidence="2">The sequence shown here is derived from an EMBL/GenBank/DDBJ whole genome shotgun (WGS) entry which is preliminary data.</text>
</comment>
<feature type="transmembrane region" description="Helical" evidence="1">
    <location>
        <begin position="12"/>
        <end position="36"/>
    </location>
</feature>
<organism evidence="2 3">
    <name type="scientific">Tothia fuscella</name>
    <dbReference type="NCBI Taxonomy" id="1048955"/>
    <lineage>
        <taxon>Eukaryota</taxon>
        <taxon>Fungi</taxon>
        <taxon>Dikarya</taxon>
        <taxon>Ascomycota</taxon>
        <taxon>Pezizomycotina</taxon>
        <taxon>Dothideomycetes</taxon>
        <taxon>Pleosporomycetidae</taxon>
        <taxon>Venturiales</taxon>
        <taxon>Cylindrosympodiaceae</taxon>
        <taxon>Tothia</taxon>
    </lineage>
</organism>
<gene>
    <name evidence="2" type="ORF">EJ08DRAFT_62376</name>
</gene>
<keyword evidence="1" id="KW-1133">Transmembrane helix</keyword>
<keyword evidence="1" id="KW-0472">Membrane</keyword>
<sequence>MNDIFRWLMSRMLWLGVMYIGKPGLAAHGSCVALLVEGGKDARWVGFEYKQLRRTHIFVGSIQLCTIAIVSYLLVVLFLDIVILDFLLFDSSFRFAQNSTTTYPKMSPQLSLLTSILLASSTTSSGAAQSSSTAIHSITASGTQAQITGSVGTISVASLQNRTSSSLPVIKAQTTVSLFNACSGSSSLCADIDALTYYGEVVTADKSSTIYALDCASGNHGRKNQTQCWSAPMTVTAGPSLFQRVNQVDDQAPVTVSCKIGDDSKSAVCEQKATRGPGSPFATGAVSAQGSLPTGSAGGYGDKTVEVTTLKFNEDDIHYNALVITKGADKLSATDSIATRTPLPPTGKCTASLSVATEANNSIATNNPATSPTKTGAAISKNVPVSASLAGVVAVVFAVFSI</sequence>
<dbReference type="Proteomes" id="UP000800235">
    <property type="component" value="Unassembled WGS sequence"/>
</dbReference>
<reference evidence="2" key="1">
    <citation type="journal article" date="2020" name="Stud. Mycol.">
        <title>101 Dothideomycetes genomes: a test case for predicting lifestyles and emergence of pathogens.</title>
        <authorList>
            <person name="Haridas S."/>
            <person name="Albert R."/>
            <person name="Binder M."/>
            <person name="Bloem J."/>
            <person name="Labutti K."/>
            <person name="Salamov A."/>
            <person name="Andreopoulos B."/>
            <person name="Baker S."/>
            <person name="Barry K."/>
            <person name="Bills G."/>
            <person name="Bluhm B."/>
            <person name="Cannon C."/>
            <person name="Castanera R."/>
            <person name="Culley D."/>
            <person name="Daum C."/>
            <person name="Ezra D."/>
            <person name="Gonzalez J."/>
            <person name="Henrissat B."/>
            <person name="Kuo A."/>
            <person name="Liang C."/>
            <person name="Lipzen A."/>
            <person name="Lutzoni F."/>
            <person name="Magnuson J."/>
            <person name="Mondo S."/>
            <person name="Nolan M."/>
            <person name="Ohm R."/>
            <person name="Pangilinan J."/>
            <person name="Park H.-J."/>
            <person name="Ramirez L."/>
            <person name="Alfaro M."/>
            <person name="Sun H."/>
            <person name="Tritt A."/>
            <person name="Yoshinaga Y."/>
            <person name="Zwiers L.-H."/>
            <person name="Turgeon B."/>
            <person name="Goodwin S."/>
            <person name="Spatafora J."/>
            <person name="Crous P."/>
            <person name="Grigoriev I."/>
        </authorList>
    </citation>
    <scope>NUCLEOTIDE SEQUENCE</scope>
    <source>
        <strain evidence="2">CBS 130266</strain>
    </source>
</reference>
<keyword evidence="1" id="KW-0812">Transmembrane</keyword>
<dbReference type="OrthoDB" id="3938686at2759"/>
<proteinExistence type="predicted"/>
<feature type="transmembrane region" description="Helical" evidence="1">
    <location>
        <begin position="56"/>
        <end position="89"/>
    </location>
</feature>